<evidence type="ECO:0000313" key="15">
    <source>
        <dbReference type="EMBL" id="VEU80061.1"/>
    </source>
</evidence>
<evidence type="ECO:0000259" key="14">
    <source>
        <dbReference type="SMART" id="SM00382"/>
    </source>
</evidence>
<dbReference type="CDD" id="cd18137">
    <property type="entry name" value="HLD_clamp_pol_III_gamma_tau"/>
    <property type="match status" value="1"/>
</dbReference>
<evidence type="ECO:0000256" key="11">
    <source>
        <dbReference type="HAMAP-Rule" id="MF_00274"/>
    </source>
</evidence>
<comment type="catalytic activity">
    <reaction evidence="10 12">
        <text>DNA(n) + a 2'-deoxyribonucleoside 5'-triphosphate = DNA(n+1) + diphosphate</text>
        <dbReference type="Rhea" id="RHEA:22508"/>
        <dbReference type="Rhea" id="RHEA-COMP:17339"/>
        <dbReference type="Rhea" id="RHEA-COMP:17340"/>
        <dbReference type="ChEBI" id="CHEBI:33019"/>
        <dbReference type="ChEBI" id="CHEBI:61560"/>
        <dbReference type="ChEBI" id="CHEBI:173112"/>
        <dbReference type="EC" id="2.7.7.7"/>
    </reaction>
</comment>
<evidence type="ECO:0000256" key="7">
    <source>
        <dbReference type="ARBA" id="ARBA00022833"/>
    </source>
</evidence>
<dbReference type="GO" id="GO:0005737">
    <property type="term" value="C:cytoplasm"/>
    <property type="evidence" value="ECO:0007669"/>
    <property type="project" value="UniProtKB-UniRule"/>
</dbReference>
<dbReference type="NCBIfam" id="TIGR02397">
    <property type="entry name" value="dnaX_nterm"/>
    <property type="match status" value="1"/>
</dbReference>
<dbReference type="InterPro" id="IPR001270">
    <property type="entry name" value="ClpA/B"/>
</dbReference>
<reference evidence="15 16" key="1">
    <citation type="submission" date="2019-01" db="EMBL/GenBank/DDBJ databases">
        <authorList>
            <consortium name="Pathogen Informatics"/>
        </authorList>
    </citation>
    <scope>NUCLEOTIDE SEQUENCE [LARGE SCALE GENOMIC DNA]</scope>
    <source>
        <strain evidence="15 16">NCTC10138</strain>
    </source>
</reference>
<keyword evidence="8 12" id="KW-0067">ATP-binding</keyword>
<dbReference type="PANTHER" id="PTHR11669:SF0">
    <property type="entry name" value="PROTEIN STICHEL-LIKE 2"/>
    <property type="match status" value="1"/>
</dbReference>
<dbReference type="NCBIfam" id="NF004046">
    <property type="entry name" value="PRK05563.1"/>
    <property type="match status" value="1"/>
</dbReference>
<dbReference type="Gene3D" id="1.10.8.60">
    <property type="match status" value="1"/>
</dbReference>
<dbReference type="Pfam" id="PF22608">
    <property type="entry name" value="DNAX_ATPase_lid"/>
    <property type="match status" value="1"/>
</dbReference>
<feature type="domain" description="AAA+ ATPase" evidence="14">
    <location>
        <begin position="37"/>
        <end position="179"/>
    </location>
</feature>
<dbReference type="NCBIfam" id="TIGR00103">
    <property type="entry name" value="DNA_YbaB_EbfC"/>
    <property type="match status" value="1"/>
</dbReference>
<name>A0A449BC80_HAPAX</name>
<dbReference type="InterPro" id="IPR027417">
    <property type="entry name" value="P-loop_NTPase"/>
</dbReference>
<keyword evidence="16" id="KW-1185">Reference proteome</keyword>
<keyword evidence="7" id="KW-0862">Zinc</keyword>
<dbReference type="GO" id="GO:0043590">
    <property type="term" value="C:bacterial nucleoid"/>
    <property type="evidence" value="ECO:0007669"/>
    <property type="project" value="UniProtKB-UniRule"/>
</dbReference>
<keyword evidence="2 12" id="KW-0808">Transferase</keyword>
<evidence type="ECO:0000313" key="16">
    <source>
        <dbReference type="Proteomes" id="UP000289841"/>
    </source>
</evidence>
<sequence length="648" mass="73625">MSYIALYRAYRPQSFSDVSGQEVIVKTLKNAVNTDKIGHAYVFSGPRGTGKTSLAKIFAKAINCQNPKDGNPCNECSSCLNISSNTASDVIEIDGASNNGVDEIRELRDKVKYLPSVGKYKVYIIDEVHMLTTGAFNALLKTLEEPPAHVVFILATTEVHKIPATILSRCQRFDFKNIDTESIIKRLNQIIEKEKIEIEDEAVKSIAINAKGGLRDALSLLDQAISYTNDKITDEDISQILGTVSKKDLVKLLELITDKKTPDALKHINEFLKKGKEEERIINDLIFTLRDLLLAKVYYQSDEILLKLKKQLSVNMIYHYLDILIQMQSNMRYTSQKSIYLEIAVIQMIDHEEVHKIDLSSSVLELRKDLEKLKTKGVTKSVVKTKGESLVKAEYIENILHDASKNKKDELERLFQNNNQVPNYLQMAYHLLKEATIVAASVNSVIITHDNLLIANQLMQKDMQSQVLDVLNLENAGITDYYVILNKDWLIVRNKYVDLFKSGQKRPNIGDYDFQIYEIKTEKHEEKAEKESVRLAKEFFGEDIVNIKEWFKMNPGMLKKLKKMQDEMAAAQERLEAKEYFGKASGVTVIVQGTRQLIDVQINGEMLEEKEMLQDAILLAVNDALKQIEEEQQQTMSQFTGGMGGFGF</sequence>
<dbReference type="Pfam" id="PF02575">
    <property type="entry name" value="YbaB_DNA_bd"/>
    <property type="match status" value="1"/>
</dbReference>
<keyword evidence="9 12" id="KW-0239">DNA-directed DNA polymerase</keyword>
<dbReference type="Pfam" id="PF13177">
    <property type="entry name" value="DNA_pol3_delta2"/>
    <property type="match status" value="1"/>
</dbReference>
<dbReference type="Gene3D" id="3.30.1310.10">
    <property type="entry name" value="Nucleoid-associated protein YbaB-like domain"/>
    <property type="match status" value="1"/>
</dbReference>
<dbReference type="InterPro" id="IPR003593">
    <property type="entry name" value="AAA+_ATPase"/>
</dbReference>
<keyword evidence="11" id="KW-0238">DNA-binding</keyword>
<dbReference type="SUPFAM" id="SSF82607">
    <property type="entry name" value="YbaB-like"/>
    <property type="match status" value="1"/>
</dbReference>
<dbReference type="KEGG" id="aaxa:NCTC10138_00417"/>
<dbReference type="SMART" id="SM00382">
    <property type="entry name" value="AAA"/>
    <property type="match status" value="1"/>
</dbReference>
<dbReference type="OrthoDB" id="9810148at2"/>
<dbReference type="AlphaFoldDB" id="A0A449BC80"/>
<keyword evidence="13" id="KW-0175">Coiled coil</keyword>
<dbReference type="InterPro" id="IPR050238">
    <property type="entry name" value="DNA_Rep/Repair_Clamp_Loader"/>
</dbReference>
<dbReference type="HAMAP" id="MF_00274">
    <property type="entry name" value="DNA_YbaB_EbfC"/>
    <property type="match status" value="1"/>
</dbReference>
<feature type="coiled-coil region" evidence="13">
    <location>
        <begin position="554"/>
        <end position="581"/>
    </location>
</feature>
<keyword evidence="5" id="KW-0479">Metal-binding</keyword>
<dbReference type="EMBL" id="LR215048">
    <property type="protein sequence ID" value="VEU80061.1"/>
    <property type="molecule type" value="Genomic_DNA"/>
</dbReference>
<dbReference type="FunFam" id="3.40.50.300:FF:000014">
    <property type="entry name" value="DNA polymerase III subunit gamma/tau"/>
    <property type="match status" value="1"/>
</dbReference>
<keyword evidence="6 12" id="KW-0547">Nucleotide-binding</keyword>
<dbReference type="InterPro" id="IPR045085">
    <property type="entry name" value="HLD_clamp_pol_III_gamma_tau"/>
</dbReference>
<dbReference type="InterPro" id="IPR022754">
    <property type="entry name" value="DNA_pol_III_gamma-3"/>
</dbReference>
<evidence type="ECO:0000256" key="5">
    <source>
        <dbReference type="ARBA" id="ARBA00022723"/>
    </source>
</evidence>
<evidence type="ECO:0000256" key="8">
    <source>
        <dbReference type="ARBA" id="ARBA00022840"/>
    </source>
</evidence>
<comment type="function">
    <text evidence="12">DNA polymerase III is a complex, multichain enzyme responsible for most of the replicative synthesis in bacteria. This DNA polymerase also exhibits 3' to 5' exonuclease activity.</text>
</comment>
<dbReference type="Gene3D" id="3.40.50.300">
    <property type="entry name" value="P-loop containing nucleotide triphosphate hydrolases"/>
    <property type="match status" value="1"/>
</dbReference>
<dbReference type="GO" id="GO:0046872">
    <property type="term" value="F:metal ion binding"/>
    <property type="evidence" value="ECO:0007669"/>
    <property type="project" value="UniProtKB-KW"/>
</dbReference>
<evidence type="ECO:0000256" key="3">
    <source>
        <dbReference type="ARBA" id="ARBA00022695"/>
    </source>
</evidence>
<gene>
    <name evidence="12 15" type="primary">dnaX</name>
    <name evidence="15" type="ORF">NCTC10138_00417</name>
</gene>
<dbReference type="InterPro" id="IPR036894">
    <property type="entry name" value="YbaB-like_sf"/>
</dbReference>
<dbReference type="PANTHER" id="PTHR11669">
    <property type="entry name" value="REPLICATION FACTOR C / DNA POLYMERASE III GAMMA-TAU SUBUNIT"/>
    <property type="match status" value="1"/>
</dbReference>
<comment type="subunit">
    <text evidence="12">DNA polymerase III contains a core (composed of alpha, epsilon and theta chains) that associates with a tau subunit. This core dimerizes to form the POLIII' complex. PolIII' associates with the gamma complex (composed of gamma, delta, delta', psi and chi chains) and with the beta chain to form the complete DNA polymerase III complex.</text>
</comment>
<dbReference type="CDD" id="cd00009">
    <property type="entry name" value="AAA"/>
    <property type="match status" value="1"/>
</dbReference>
<dbReference type="FunFam" id="1.10.8.60:FF:000013">
    <property type="entry name" value="DNA polymerase III subunit gamma/tau"/>
    <property type="match status" value="1"/>
</dbReference>
<keyword evidence="4 12" id="KW-0235">DNA replication</keyword>
<comment type="function">
    <text evidence="11">Binds to DNA and alters its conformation. May be involved in regulation of gene expression, nucleoid organization and DNA protection.</text>
</comment>
<evidence type="ECO:0000256" key="4">
    <source>
        <dbReference type="ARBA" id="ARBA00022705"/>
    </source>
</evidence>
<dbReference type="GO" id="GO:0003677">
    <property type="term" value="F:DNA binding"/>
    <property type="evidence" value="ECO:0007669"/>
    <property type="project" value="UniProtKB-UniRule"/>
</dbReference>
<dbReference type="GO" id="GO:0003887">
    <property type="term" value="F:DNA-directed DNA polymerase activity"/>
    <property type="evidence" value="ECO:0007669"/>
    <property type="project" value="UniProtKB-KW"/>
</dbReference>
<evidence type="ECO:0000256" key="10">
    <source>
        <dbReference type="ARBA" id="ARBA00049244"/>
    </source>
</evidence>
<dbReference type="GO" id="GO:0005524">
    <property type="term" value="F:ATP binding"/>
    <property type="evidence" value="ECO:0007669"/>
    <property type="project" value="UniProtKB-KW"/>
</dbReference>
<dbReference type="InterPro" id="IPR008921">
    <property type="entry name" value="DNA_pol3_clamp-load_cplx_C"/>
</dbReference>
<keyword evidence="11" id="KW-0963">Cytoplasm</keyword>
<dbReference type="InterPro" id="IPR004401">
    <property type="entry name" value="YbaB/EbfC"/>
</dbReference>
<comment type="similarity">
    <text evidence="1 12">Belongs to the DnaX/STICHEL family.</text>
</comment>
<dbReference type="GO" id="GO:0006261">
    <property type="term" value="P:DNA-templated DNA replication"/>
    <property type="evidence" value="ECO:0007669"/>
    <property type="project" value="TreeGrafter"/>
</dbReference>
<comment type="subcellular location">
    <subcellularLocation>
        <location evidence="11">Cytoplasm</location>
        <location evidence="11">Nucleoid</location>
    </subcellularLocation>
</comment>
<evidence type="ECO:0000256" key="9">
    <source>
        <dbReference type="ARBA" id="ARBA00022932"/>
    </source>
</evidence>
<dbReference type="InterPro" id="IPR012763">
    <property type="entry name" value="DNA_pol_III_sug/sutau_N"/>
</dbReference>
<dbReference type="Pfam" id="PF12169">
    <property type="entry name" value="DNA_pol3_gamma3"/>
    <property type="match status" value="1"/>
</dbReference>
<dbReference type="GO" id="GO:0009360">
    <property type="term" value="C:DNA polymerase III complex"/>
    <property type="evidence" value="ECO:0007669"/>
    <property type="project" value="InterPro"/>
</dbReference>
<evidence type="ECO:0000256" key="2">
    <source>
        <dbReference type="ARBA" id="ARBA00022679"/>
    </source>
</evidence>
<comment type="subunit">
    <text evidence="11">Homodimer.</text>
</comment>
<accession>A0A449BC80</accession>
<dbReference type="SUPFAM" id="SSF52540">
    <property type="entry name" value="P-loop containing nucleoside triphosphate hydrolases"/>
    <property type="match status" value="1"/>
</dbReference>
<keyword evidence="3 12" id="KW-0548">Nucleotidyltransferase</keyword>
<dbReference type="Proteomes" id="UP000289841">
    <property type="component" value="Chromosome"/>
</dbReference>
<evidence type="ECO:0000256" key="1">
    <source>
        <dbReference type="ARBA" id="ARBA00006360"/>
    </source>
</evidence>
<evidence type="ECO:0000256" key="12">
    <source>
        <dbReference type="RuleBase" id="RU364063"/>
    </source>
</evidence>
<comment type="similarity">
    <text evidence="11">Belongs to the YbaB/EbfC family.</text>
</comment>
<dbReference type="STRING" id="1278311.GCA_000428705_01559"/>
<dbReference type="Gene3D" id="1.20.272.10">
    <property type="match status" value="1"/>
</dbReference>
<evidence type="ECO:0000256" key="6">
    <source>
        <dbReference type="ARBA" id="ARBA00022741"/>
    </source>
</evidence>
<evidence type="ECO:0000256" key="13">
    <source>
        <dbReference type="SAM" id="Coils"/>
    </source>
</evidence>
<dbReference type="PRINTS" id="PR00300">
    <property type="entry name" value="CLPPROTEASEA"/>
</dbReference>
<organism evidence="15 16">
    <name type="scientific">Haploplasma axanthum</name>
    <name type="common">Acholeplasma axanthum</name>
    <dbReference type="NCBI Taxonomy" id="29552"/>
    <lineage>
        <taxon>Bacteria</taxon>
        <taxon>Bacillati</taxon>
        <taxon>Mycoplasmatota</taxon>
        <taxon>Mollicutes</taxon>
        <taxon>Acholeplasmatales</taxon>
        <taxon>Acholeplasmataceae</taxon>
        <taxon>Haploplasma</taxon>
    </lineage>
</organism>
<protein>
    <recommendedName>
        <fullName evidence="11">Nucleoid-associated protein NCTC10138_00417</fullName>
    </recommendedName>
</protein>
<proteinExistence type="inferred from homology"/>
<dbReference type="SUPFAM" id="SSF48019">
    <property type="entry name" value="post-AAA+ oligomerization domain-like"/>
    <property type="match status" value="1"/>
</dbReference>